<evidence type="ECO:0000313" key="1">
    <source>
        <dbReference type="EMBL" id="KAF0979627.1"/>
    </source>
</evidence>
<protein>
    <submittedName>
        <fullName evidence="1">Uncharacterized protein</fullName>
    </submittedName>
</protein>
<dbReference type="OMA" id="KRDCLDE"/>
<dbReference type="EMBL" id="VFQX01000023">
    <property type="protein sequence ID" value="KAF0979627.1"/>
    <property type="molecule type" value="Genomic_DNA"/>
</dbReference>
<organism evidence="1 2">
    <name type="scientific">Naegleria fowleri</name>
    <name type="common">Brain eating amoeba</name>
    <dbReference type="NCBI Taxonomy" id="5763"/>
    <lineage>
        <taxon>Eukaryota</taxon>
        <taxon>Discoba</taxon>
        <taxon>Heterolobosea</taxon>
        <taxon>Tetramitia</taxon>
        <taxon>Eutetramitia</taxon>
        <taxon>Vahlkampfiidae</taxon>
        <taxon>Naegleria</taxon>
    </lineage>
</organism>
<evidence type="ECO:0000313" key="2">
    <source>
        <dbReference type="Proteomes" id="UP000444721"/>
    </source>
</evidence>
<gene>
    <name evidence="1" type="ORF">FDP41_001295</name>
</gene>
<dbReference type="AlphaFoldDB" id="A0A6A5BR47"/>
<reference evidence="1 2" key="1">
    <citation type="journal article" date="2019" name="Sci. Rep.">
        <title>Nanopore sequencing improves the draft genome of the human pathogenic amoeba Naegleria fowleri.</title>
        <authorList>
            <person name="Liechti N."/>
            <person name="Schurch N."/>
            <person name="Bruggmann R."/>
            <person name="Wittwer M."/>
        </authorList>
    </citation>
    <scope>NUCLEOTIDE SEQUENCE [LARGE SCALE GENOMIC DNA]</scope>
    <source>
        <strain evidence="1 2">ATCC 30894</strain>
    </source>
</reference>
<dbReference type="RefSeq" id="XP_044564340.1">
    <property type="nucleotide sequence ID" value="XM_044703525.1"/>
</dbReference>
<keyword evidence="2" id="KW-1185">Reference proteome</keyword>
<dbReference type="Proteomes" id="UP000444721">
    <property type="component" value="Unassembled WGS sequence"/>
</dbReference>
<name>A0A6A5BR47_NAEFO</name>
<proteinExistence type="predicted"/>
<comment type="caution">
    <text evidence="1">The sequence shown here is derived from an EMBL/GenBank/DDBJ whole genome shotgun (WGS) entry which is preliminary data.</text>
</comment>
<sequence>MLKKASFGLSRSRVLSSLVRTHLVANKTSGYMETCGSTNYFGSVVMNEIFGVFRGTPFKYGHSFSMSMKHYNPELTSPPTSGSNIVDISSLNINTYYEYIQNNYIHSNDLAEHSGAVMNVFANTLAEVEKNQNSVSPELIRKAFYVSKEIMNRLKNMHDQHSKSIISQTHIFLFKLSILGNAVSIIENQYKNLKQIKGALHTALKGPENEIYVLKLYDICSNNRTQLYNLGISIYRDVLSHRPTALFTKDLFETIFQFMEKETMYEDIKPVLERLYNSKVSPTLKMYSSICSNLYHNRTSKLIYPFLNLVKDTFGKELFAPEVWAQYSRNMYAYAFSLDVETLPTSLLPNLATLLEDTKMVDSLFFYEHPMVFKSIVQAMKILNYDDLLPFLFSKILQTRNLNQTFIRLLLEYFDQDLNVFSNKIKFGVPELDVKYFDIFEMATNLVNMSGVTEVVEIQNYLLKYCLMKGRFDKVDAIYYHIEKLNSETLVLMFNIYEKTGNFVDANLLMRRARTEEFIFTKEVVAAYFKAMISAKRDCLDEFISFTQNYTFVKLGDPVFQFIFNELNNIKKGLVKETENKIKSVLED</sequence>
<dbReference type="VEuPathDB" id="AmoebaDB:FDP41_001295"/>
<dbReference type="GeneID" id="68108513"/>
<dbReference type="OrthoDB" id="10256449at2759"/>
<accession>A0A6A5BR47</accession>
<dbReference type="VEuPathDB" id="AmoebaDB:NF0128050"/>
<dbReference type="VEuPathDB" id="AmoebaDB:NfTy_030410"/>